<reference evidence="2" key="1">
    <citation type="journal article" date="2023" name="Mol. Phylogenet. Evol.">
        <title>Genome-scale phylogeny and comparative genomics of the fungal order Sordariales.</title>
        <authorList>
            <person name="Hensen N."/>
            <person name="Bonometti L."/>
            <person name="Westerberg I."/>
            <person name="Brannstrom I.O."/>
            <person name="Guillou S."/>
            <person name="Cros-Aarteil S."/>
            <person name="Calhoun S."/>
            <person name="Haridas S."/>
            <person name="Kuo A."/>
            <person name="Mondo S."/>
            <person name="Pangilinan J."/>
            <person name="Riley R."/>
            <person name="LaButti K."/>
            <person name="Andreopoulos B."/>
            <person name="Lipzen A."/>
            <person name="Chen C."/>
            <person name="Yan M."/>
            <person name="Daum C."/>
            <person name="Ng V."/>
            <person name="Clum A."/>
            <person name="Steindorff A."/>
            <person name="Ohm R.A."/>
            <person name="Martin F."/>
            <person name="Silar P."/>
            <person name="Natvig D.O."/>
            <person name="Lalanne C."/>
            <person name="Gautier V."/>
            <person name="Ament-Velasquez S.L."/>
            <person name="Kruys A."/>
            <person name="Hutchinson M.I."/>
            <person name="Powell A.J."/>
            <person name="Barry K."/>
            <person name="Miller A.N."/>
            <person name="Grigoriev I.V."/>
            <person name="Debuchy R."/>
            <person name="Gladieux P."/>
            <person name="Hiltunen Thoren M."/>
            <person name="Johannesson H."/>
        </authorList>
    </citation>
    <scope>NUCLEOTIDE SEQUENCE</scope>
    <source>
        <strain evidence="2">CBS 118394</strain>
    </source>
</reference>
<keyword evidence="1" id="KW-0732">Signal</keyword>
<dbReference type="Pfam" id="PF17132">
    <property type="entry name" value="Glyco_hydro_106"/>
    <property type="match status" value="1"/>
</dbReference>
<dbReference type="SUPFAM" id="SSF49785">
    <property type="entry name" value="Galactose-binding domain-like"/>
    <property type="match status" value="1"/>
</dbReference>
<sequence>MAPSILPLASLAVLLNIVTVTAAADPIPLPSFAYPPASSRPKFRYWLPDASVPVSAVKADIAALADISAGGLEFLAFQNYGFPPFSTDWSVYGFGTPAFQGENKLVLDIAIGPATGSGVPAIPRTEGLAMELVYGAKTINASDKIGSLPQPVLKFNHGFLNGWVHEPEDWGASELVAVVAAEVKEKRQRSGGGSNSMVVLNGAKVFDITNVTQSWEVPASARTAGKQWVVMAFYQRYSNERTSQTNGRPTSWVGNGSWVVDHFSAAGAKKATDFWDHTMFDDKEIDRLTRQVGMYLWEDSMEMMTPLWWTRDFLSRFETARGYSAAKYLPVFFQAKNLWNGYGEPYDQSYMFDGQPADGGKYAEDYRLTLNEGYQDFLRQYQKWAVARGMEHSAQPAYNMPLDMSSAVPLVGGPELESMGFDESIDSYRQFTGAAHLFNRNSISTEIGAKRGGAYVQSVPSLLSLFRDSFAAGVNTLVIHGMPYEGPYPGTTWPGYTPFDYEFADMWGPRQPAWRHLNDTMLYSARNSEVLKTGVPRIDLAFYAWKHPWSSGAVFKGGDALTAAGYTFEYLGPDNLASTTASVKDGVLAPDGPAYKAIVLYGQTKITPAASAALLHFAAAGMPIFLVGLAPSTTIGSQGQATVTANMAALVNGSFPSVTVLTDTASFGAAKLQEKDILPRVVASPLEVAKDASQLYTQWRSKPGSGLDLVYILNRGAKTTFDISFAVPETAVPYIIDAWTGEQTRMAAYLRTRDGITARISLAHQQSAVLAFRIAAAELPLYIVSRSSNIAGLRVNQDGNIEGLINDGNEANVLLSDNREIDIPAVSNTTLTAPSTTTLGPWTLTFESYAAPAVLSTASVSPNRTVTTISSPLQSLVPWTKIPGIERSSGVGTYRTTFKRPGRVDGNNTAVTIHFTGAVLNTIRVRVNGVLVPAIDITAPDEGRDVTALLKAEGGDNEIVVETSSTLFNAVKARVNDLRTIGNSIHYPEDYSGPTWKEFGLVGEVVVKTWRRVSLS</sequence>
<dbReference type="PANTHER" id="PTHR36848">
    <property type="entry name" value="DNA-BINDING PROTEIN (PUTATIVE SECRETED PROTEIN)-RELATED"/>
    <property type="match status" value="1"/>
</dbReference>
<evidence type="ECO:0000313" key="2">
    <source>
        <dbReference type="EMBL" id="KAK3311840.1"/>
    </source>
</evidence>
<evidence type="ECO:0000313" key="3">
    <source>
        <dbReference type="Proteomes" id="UP001283341"/>
    </source>
</evidence>
<dbReference type="AlphaFoldDB" id="A0AAE0LY24"/>
<proteinExistence type="predicted"/>
<comment type="caution">
    <text evidence="2">The sequence shown here is derived from an EMBL/GenBank/DDBJ whole genome shotgun (WGS) entry which is preliminary data.</text>
</comment>
<evidence type="ECO:0000256" key="1">
    <source>
        <dbReference type="SAM" id="SignalP"/>
    </source>
</evidence>
<dbReference type="EMBL" id="JAUEDM010000014">
    <property type="protein sequence ID" value="KAK3311840.1"/>
    <property type="molecule type" value="Genomic_DNA"/>
</dbReference>
<accession>A0AAE0LY24</accession>
<reference evidence="2" key="2">
    <citation type="submission" date="2023-06" db="EMBL/GenBank/DDBJ databases">
        <authorList>
            <consortium name="Lawrence Berkeley National Laboratory"/>
            <person name="Haridas S."/>
            <person name="Hensen N."/>
            <person name="Bonometti L."/>
            <person name="Westerberg I."/>
            <person name="Brannstrom I.O."/>
            <person name="Guillou S."/>
            <person name="Cros-Aarteil S."/>
            <person name="Calhoun S."/>
            <person name="Kuo A."/>
            <person name="Mondo S."/>
            <person name="Pangilinan J."/>
            <person name="Riley R."/>
            <person name="Labutti K."/>
            <person name="Andreopoulos B."/>
            <person name="Lipzen A."/>
            <person name="Chen C."/>
            <person name="Yanf M."/>
            <person name="Daum C."/>
            <person name="Ng V."/>
            <person name="Clum A."/>
            <person name="Steindorff A."/>
            <person name="Ohm R."/>
            <person name="Martin F."/>
            <person name="Silar P."/>
            <person name="Natvig D."/>
            <person name="Lalanne C."/>
            <person name="Gautier V."/>
            <person name="Ament-Velasquez S.L."/>
            <person name="Kruys A."/>
            <person name="Hutchinson M.I."/>
            <person name="Powell A.J."/>
            <person name="Barry K."/>
            <person name="Miller A.N."/>
            <person name="Grigoriev I.V."/>
            <person name="Debuchy R."/>
            <person name="Gladieux P."/>
            <person name="Thoren M.H."/>
            <person name="Johannesson H."/>
        </authorList>
    </citation>
    <scope>NUCLEOTIDE SEQUENCE</scope>
    <source>
        <strain evidence="2">CBS 118394</strain>
    </source>
</reference>
<dbReference type="Gene3D" id="2.60.120.260">
    <property type="entry name" value="Galactose-binding domain-like"/>
    <property type="match status" value="1"/>
</dbReference>
<dbReference type="Proteomes" id="UP001283341">
    <property type="component" value="Unassembled WGS sequence"/>
</dbReference>
<evidence type="ECO:0008006" key="4">
    <source>
        <dbReference type="Google" id="ProtNLM"/>
    </source>
</evidence>
<gene>
    <name evidence="2" type="ORF">B0H66DRAFT_614861</name>
</gene>
<feature type="chain" id="PRO_5042114192" description="Secreted protein" evidence="1">
    <location>
        <begin position="24"/>
        <end position="1016"/>
    </location>
</feature>
<protein>
    <recommendedName>
        <fullName evidence="4">Secreted protein</fullName>
    </recommendedName>
</protein>
<organism evidence="2 3">
    <name type="scientific">Apodospora peruviana</name>
    <dbReference type="NCBI Taxonomy" id="516989"/>
    <lineage>
        <taxon>Eukaryota</taxon>
        <taxon>Fungi</taxon>
        <taxon>Dikarya</taxon>
        <taxon>Ascomycota</taxon>
        <taxon>Pezizomycotina</taxon>
        <taxon>Sordariomycetes</taxon>
        <taxon>Sordariomycetidae</taxon>
        <taxon>Sordariales</taxon>
        <taxon>Lasiosphaeriaceae</taxon>
        <taxon>Apodospora</taxon>
    </lineage>
</organism>
<keyword evidence="3" id="KW-1185">Reference proteome</keyword>
<feature type="signal peptide" evidence="1">
    <location>
        <begin position="1"/>
        <end position="23"/>
    </location>
</feature>
<dbReference type="PANTHER" id="PTHR36848:SF2">
    <property type="entry name" value="SECRETED PROTEIN"/>
    <property type="match status" value="1"/>
</dbReference>
<dbReference type="InterPro" id="IPR008979">
    <property type="entry name" value="Galactose-bd-like_sf"/>
</dbReference>
<name>A0AAE0LY24_9PEZI</name>
<dbReference type="InterPro" id="IPR053161">
    <property type="entry name" value="Ulvan_degrading_GH"/>
</dbReference>